<evidence type="ECO:0000256" key="3">
    <source>
        <dbReference type="SAM" id="Phobius"/>
    </source>
</evidence>
<feature type="region of interest" description="Disordered" evidence="2">
    <location>
        <begin position="359"/>
        <end position="401"/>
    </location>
</feature>
<feature type="compositionally biased region" description="Low complexity" evidence="2">
    <location>
        <begin position="359"/>
        <end position="376"/>
    </location>
</feature>
<protein>
    <submittedName>
        <fullName evidence="4">Uncharacterized protein</fullName>
    </submittedName>
</protein>
<keyword evidence="3" id="KW-1133">Transmembrane helix</keyword>
<feature type="transmembrane region" description="Helical" evidence="3">
    <location>
        <begin position="132"/>
        <end position="151"/>
    </location>
</feature>
<evidence type="ECO:0000256" key="2">
    <source>
        <dbReference type="SAM" id="MobiDB-lite"/>
    </source>
</evidence>
<accession>A0ABN1YRU0</accession>
<dbReference type="Proteomes" id="UP001501266">
    <property type="component" value="Unassembled WGS sequence"/>
</dbReference>
<gene>
    <name evidence="4" type="ORF">GCM10009640_11510</name>
</gene>
<evidence type="ECO:0000256" key="1">
    <source>
        <dbReference type="SAM" id="Coils"/>
    </source>
</evidence>
<proteinExistence type="predicted"/>
<reference evidence="4 5" key="1">
    <citation type="journal article" date="2019" name="Int. J. Syst. Evol. Microbiol.">
        <title>The Global Catalogue of Microorganisms (GCM) 10K type strain sequencing project: providing services to taxonomists for standard genome sequencing and annotation.</title>
        <authorList>
            <consortium name="The Broad Institute Genomics Platform"/>
            <consortium name="The Broad Institute Genome Sequencing Center for Infectious Disease"/>
            <person name="Wu L."/>
            <person name="Ma J."/>
        </authorList>
    </citation>
    <scope>NUCLEOTIDE SEQUENCE [LARGE SCALE GENOMIC DNA]</scope>
    <source>
        <strain evidence="4 5">JCM 12398</strain>
    </source>
</reference>
<dbReference type="EMBL" id="BAAAKK010000003">
    <property type="protein sequence ID" value="GAA1421124.1"/>
    <property type="molecule type" value="Genomic_DNA"/>
</dbReference>
<feature type="compositionally biased region" description="Low complexity" evidence="2">
    <location>
        <begin position="252"/>
        <end position="266"/>
    </location>
</feature>
<feature type="region of interest" description="Disordered" evidence="2">
    <location>
        <begin position="251"/>
        <end position="282"/>
    </location>
</feature>
<sequence length="430" mass="46726">MQDMPEFAGLGTSLVLIVAVVLWVAYLVPVWTRKREYLATERNAIRLQQTLRIMAESAESPEEVRIEADARTIAVQQKAVAKEQRLKQAMEHAKAVARARELDEQIKAVEREVRAAVKSTMSRAQRLRRTRLACFALVLVAVGALVVGIVVPGLQVLIALGAAVAVLGAAGLVAVNASASRMRRVASSAPQVSTLVEARAVAAQAVAAESRMAQQVVARGAVRIEAGRAADRRRADVRRGNTDSVYTELANAGRGSAQAEAEAAGSTKTDSRTWSPRPVPEQRLRAEYRPSDDLLRRARAQLAEDRRAISGPVERVARLQASFEEIVTGEIATSATEPRIDRRNAPTQPVAPIREAQVEAAPAAAPRAEHPAAQAPLETEQDEHRVRREQPGRRIEEQPAVGGSRFAAMGLVDDELERLDVHEAFLRRVG</sequence>
<keyword evidence="5" id="KW-1185">Reference proteome</keyword>
<feature type="compositionally biased region" description="Basic and acidic residues" evidence="2">
    <location>
        <begin position="382"/>
        <end position="397"/>
    </location>
</feature>
<comment type="caution">
    <text evidence="4">The sequence shown here is derived from an EMBL/GenBank/DDBJ whole genome shotgun (WGS) entry which is preliminary data.</text>
</comment>
<feature type="coiled-coil region" evidence="1">
    <location>
        <begin position="92"/>
        <end position="119"/>
    </location>
</feature>
<keyword evidence="3" id="KW-0812">Transmembrane</keyword>
<organism evidence="4 5">
    <name type="scientific">Agrococcus citreus</name>
    <dbReference type="NCBI Taxonomy" id="84643"/>
    <lineage>
        <taxon>Bacteria</taxon>
        <taxon>Bacillati</taxon>
        <taxon>Actinomycetota</taxon>
        <taxon>Actinomycetes</taxon>
        <taxon>Micrococcales</taxon>
        <taxon>Microbacteriaceae</taxon>
        <taxon>Agrococcus</taxon>
    </lineage>
</organism>
<evidence type="ECO:0000313" key="5">
    <source>
        <dbReference type="Proteomes" id="UP001501266"/>
    </source>
</evidence>
<keyword evidence="1" id="KW-0175">Coiled coil</keyword>
<evidence type="ECO:0000313" key="4">
    <source>
        <dbReference type="EMBL" id="GAA1421124.1"/>
    </source>
</evidence>
<feature type="transmembrane region" description="Helical" evidence="3">
    <location>
        <begin position="12"/>
        <end position="32"/>
    </location>
</feature>
<name>A0ABN1YRU0_9MICO</name>
<keyword evidence="3" id="KW-0472">Membrane</keyword>
<feature type="transmembrane region" description="Helical" evidence="3">
    <location>
        <begin position="157"/>
        <end position="175"/>
    </location>
</feature>